<reference evidence="1" key="1">
    <citation type="submission" date="2017-10" db="EMBL/GenBank/DDBJ databases">
        <authorList>
            <person name="Colston S.M."/>
            <person name="Graf J."/>
        </authorList>
    </citation>
    <scope>NUCLEOTIDE SEQUENCE</scope>
    <source>
        <strain evidence="1">BAQ071013-135</strain>
    </source>
</reference>
<comment type="caution">
    <text evidence="1">The sequence shown here is derived from an EMBL/GenBank/DDBJ whole genome shotgun (WGS) entry which is preliminary data.</text>
</comment>
<name>A0AAX2UP13_AERVE</name>
<evidence type="ECO:0000313" key="2">
    <source>
        <dbReference type="Proteomes" id="UP000796104"/>
    </source>
</evidence>
<dbReference type="Proteomes" id="UP000796104">
    <property type="component" value="Unassembled WGS sequence"/>
</dbReference>
<dbReference type="AlphaFoldDB" id="A0AAX2UP13"/>
<protein>
    <submittedName>
        <fullName evidence="1">Uncharacterized protein</fullName>
    </submittedName>
</protein>
<sequence>MSIETASVLAAVRAMAEQARKKIKGGFASLNDRRELVAELGRGYAELVVLFKAAGLEPPRCLHNWREATYREMRRKNPDAEPLLKEVSILDDLRRQARDLSVTPATSRGAPLNERDREGMYWSAEMRSLMRPPSRLVQSSN</sequence>
<dbReference type="EMBL" id="PDXJ01000025">
    <property type="protein sequence ID" value="TND52026.1"/>
    <property type="molecule type" value="Genomic_DNA"/>
</dbReference>
<dbReference type="RefSeq" id="WP_139495227.1">
    <property type="nucleotide sequence ID" value="NZ_CAWORL010000018.1"/>
</dbReference>
<accession>A0AAX2UP13</accession>
<proteinExistence type="predicted"/>
<organism evidence="1 2">
    <name type="scientific">Aeromonas veronii</name>
    <dbReference type="NCBI Taxonomy" id="654"/>
    <lineage>
        <taxon>Bacteria</taxon>
        <taxon>Pseudomonadati</taxon>
        <taxon>Pseudomonadota</taxon>
        <taxon>Gammaproteobacteria</taxon>
        <taxon>Aeromonadales</taxon>
        <taxon>Aeromonadaceae</taxon>
        <taxon>Aeromonas</taxon>
    </lineage>
</organism>
<reference evidence="1" key="2">
    <citation type="journal article" date="2019" name="PLoS ONE">
        <title>Identification and characterization of putative Aeromonas spp. T3SS effectors.</title>
        <authorList>
            <person name="Rangel L.T."/>
            <person name="Marden J."/>
            <person name="Colston S."/>
            <person name="Setubal J.C."/>
            <person name="Graf J."/>
            <person name="Gogarten J.P."/>
        </authorList>
    </citation>
    <scope>NUCLEOTIDE SEQUENCE</scope>
    <source>
        <strain evidence="1">BAQ071013-135</strain>
    </source>
</reference>
<gene>
    <name evidence="1" type="ORF">CF123_18080</name>
</gene>
<evidence type="ECO:0000313" key="1">
    <source>
        <dbReference type="EMBL" id="TND52026.1"/>
    </source>
</evidence>